<name>A0A4U0X2W3_9PEZI</name>
<organism evidence="2 3">
    <name type="scientific">Cryomyces minteri</name>
    <dbReference type="NCBI Taxonomy" id="331657"/>
    <lineage>
        <taxon>Eukaryota</taxon>
        <taxon>Fungi</taxon>
        <taxon>Dikarya</taxon>
        <taxon>Ascomycota</taxon>
        <taxon>Pezizomycotina</taxon>
        <taxon>Dothideomycetes</taxon>
        <taxon>Dothideomycetes incertae sedis</taxon>
        <taxon>Cryomyces</taxon>
    </lineage>
</organism>
<accession>A0A4U0X2W3</accession>
<feature type="compositionally biased region" description="Basic and acidic residues" evidence="1">
    <location>
        <begin position="96"/>
        <end position="108"/>
    </location>
</feature>
<sequence length="116" mass="12959">MPHDISFKTAKKFLDKVQWDKVVQKASNTPQGQRVFPSRTPKNDAGYNFRIDKGADVDGKSELILQANKNAEDKKVKEAAQKNSHAILGKALVDPENDKDGQGAKKQLEASFRQHK</sequence>
<dbReference type="AlphaFoldDB" id="A0A4U0X2W3"/>
<feature type="region of interest" description="Disordered" evidence="1">
    <location>
        <begin position="86"/>
        <end position="116"/>
    </location>
</feature>
<dbReference type="OrthoDB" id="2933464at2759"/>
<feature type="region of interest" description="Disordered" evidence="1">
    <location>
        <begin position="25"/>
        <end position="48"/>
    </location>
</feature>
<comment type="caution">
    <text evidence="2">The sequence shown here is derived from an EMBL/GenBank/DDBJ whole genome shotgun (WGS) entry which is preliminary data.</text>
</comment>
<evidence type="ECO:0000313" key="2">
    <source>
        <dbReference type="EMBL" id="TKA69576.1"/>
    </source>
</evidence>
<dbReference type="EMBL" id="NAJN01000719">
    <property type="protein sequence ID" value="TKA69576.1"/>
    <property type="molecule type" value="Genomic_DNA"/>
</dbReference>
<gene>
    <name evidence="2" type="ORF">B0A49_08684</name>
</gene>
<evidence type="ECO:0000313" key="3">
    <source>
        <dbReference type="Proteomes" id="UP000308768"/>
    </source>
</evidence>
<evidence type="ECO:0000256" key="1">
    <source>
        <dbReference type="SAM" id="MobiDB-lite"/>
    </source>
</evidence>
<dbReference type="Proteomes" id="UP000308768">
    <property type="component" value="Unassembled WGS sequence"/>
</dbReference>
<protein>
    <submittedName>
        <fullName evidence="2">Uncharacterized protein</fullName>
    </submittedName>
</protein>
<proteinExistence type="predicted"/>
<reference evidence="2 3" key="1">
    <citation type="submission" date="2017-03" db="EMBL/GenBank/DDBJ databases">
        <title>Genomes of endolithic fungi from Antarctica.</title>
        <authorList>
            <person name="Coleine C."/>
            <person name="Masonjones S."/>
            <person name="Stajich J.E."/>
        </authorList>
    </citation>
    <scope>NUCLEOTIDE SEQUENCE [LARGE SCALE GENOMIC DNA]</scope>
    <source>
        <strain evidence="2 3">CCFEE 5187</strain>
    </source>
</reference>
<keyword evidence="3" id="KW-1185">Reference proteome</keyword>